<sequence>MTDNNTPSVPPAGSNQPYGQGQQAPQYGAPQYNAPQQAPQYGAPAYGQPGQQSQKWNVLSIVSIAGAVLGFNIIAAILGFIALNQIKKTGEQGRVLAIIAIVLGILSLVIIIIGIVLFFAALGTAGSINYDNL</sequence>
<organism evidence="4 5">
    <name type="scientific">Mycetocola manganoxydans</name>
    <dbReference type="NCBI Taxonomy" id="699879"/>
    <lineage>
        <taxon>Bacteria</taxon>
        <taxon>Bacillati</taxon>
        <taxon>Actinomycetota</taxon>
        <taxon>Actinomycetes</taxon>
        <taxon>Micrococcales</taxon>
        <taxon>Microbacteriaceae</taxon>
        <taxon>Mycetocola</taxon>
    </lineage>
</organism>
<keyword evidence="5" id="KW-1185">Reference proteome</keyword>
<dbReference type="OrthoDB" id="4374883at2"/>
<dbReference type="Pfam" id="PF13828">
    <property type="entry name" value="DUF4190"/>
    <property type="match status" value="1"/>
</dbReference>
<keyword evidence="2" id="KW-0812">Transmembrane</keyword>
<dbReference type="EMBL" id="RCUV01000008">
    <property type="protein sequence ID" value="RLP71449.1"/>
    <property type="molecule type" value="Genomic_DNA"/>
</dbReference>
<gene>
    <name evidence="4" type="ORF">D9V29_08910</name>
</gene>
<keyword evidence="2" id="KW-1133">Transmembrane helix</keyword>
<dbReference type="Proteomes" id="UP000270299">
    <property type="component" value="Unassembled WGS sequence"/>
</dbReference>
<keyword evidence="2" id="KW-0472">Membrane</keyword>
<dbReference type="InterPro" id="IPR025241">
    <property type="entry name" value="DUF4190"/>
</dbReference>
<proteinExistence type="predicted"/>
<name>A0A3L6ZUF8_9MICO</name>
<accession>A0A3L6ZUF8</accession>
<feature type="region of interest" description="Disordered" evidence="1">
    <location>
        <begin position="1"/>
        <end position="51"/>
    </location>
</feature>
<reference evidence="4 5" key="1">
    <citation type="submission" date="2018-10" db="EMBL/GenBank/DDBJ databases">
        <authorList>
            <person name="Li J."/>
        </authorList>
    </citation>
    <scope>NUCLEOTIDE SEQUENCE [LARGE SCALE GENOMIC DNA]</scope>
    <source>
        <strain evidence="4 5">CCTCC AB209002</strain>
    </source>
</reference>
<evidence type="ECO:0000259" key="3">
    <source>
        <dbReference type="Pfam" id="PF13828"/>
    </source>
</evidence>
<feature type="domain" description="DUF4190" evidence="3">
    <location>
        <begin position="58"/>
        <end position="113"/>
    </location>
</feature>
<evidence type="ECO:0000313" key="5">
    <source>
        <dbReference type="Proteomes" id="UP000270299"/>
    </source>
</evidence>
<protein>
    <submittedName>
        <fullName evidence="4">DUF4190 domain-containing protein</fullName>
    </submittedName>
</protein>
<dbReference type="AlphaFoldDB" id="A0A3L6ZUF8"/>
<comment type="caution">
    <text evidence="4">The sequence shown here is derived from an EMBL/GenBank/DDBJ whole genome shotgun (WGS) entry which is preliminary data.</text>
</comment>
<feature type="transmembrane region" description="Helical" evidence="2">
    <location>
        <begin position="95"/>
        <end position="122"/>
    </location>
</feature>
<evidence type="ECO:0000256" key="1">
    <source>
        <dbReference type="SAM" id="MobiDB-lite"/>
    </source>
</evidence>
<feature type="compositionally biased region" description="Low complexity" evidence="1">
    <location>
        <begin position="15"/>
        <end position="51"/>
    </location>
</feature>
<evidence type="ECO:0000256" key="2">
    <source>
        <dbReference type="SAM" id="Phobius"/>
    </source>
</evidence>
<dbReference type="RefSeq" id="WP_121672965.1">
    <property type="nucleotide sequence ID" value="NZ_BMXM01000004.1"/>
</dbReference>
<feature type="transmembrane region" description="Helical" evidence="2">
    <location>
        <begin position="58"/>
        <end position="83"/>
    </location>
</feature>
<evidence type="ECO:0000313" key="4">
    <source>
        <dbReference type="EMBL" id="RLP71449.1"/>
    </source>
</evidence>